<dbReference type="STRING" id="571933.SAMN05216362_10771"/>
<organism evidence="2 3">
    <name type="scientific">Piscibacillus halophilus</name>
    <dbReference type="NCBI Taxonomy" id="571933"/>
    <lineage>
        <taxon>Bacteria</taxon>
        <taxon>Bacillati</taxon>
        <taxon>Bacillota</taxon>
        <taxon>Bacilli</taxon>
        <taxon>Bacillales</taxon>
        <taxon>Bacillaceae</taxon>
        <taxon>Piscibacillus</taxon>
    </lineage>
</organism>
<evidence type="ECO:0000259" key="1">
    <source>
        <dbReference type="PROSITE" id="PS50965"/>
    </source>
</evidence>
<dbReference type="RefSeq" id="WP_177176336.1">
    <property type="nucleotide sequence ID" value="NZ_FOES01000007.1"/>
</dbReference>
<feature type="domain" description="NERD" evidence="1">
    <location>
        <begin position="24"/>
        <end position="140"/>
    </location>
</feature>
<keyword evidence="3" id="KW-1185">Reference proteome</keyword>
<evidence type="ECO:0000313" key="2">
    <source>
        <dbReference type="EMBL" id="SEQ15121.1"/>
    </source>
</evidence>
<dbReference type="Pfam" id="PF08378">
    <property type="entry name" value="NERD"/>
    <property type="match status" value="1"/>
</dbReference>
<dbReference type="Proteomes" id="UP000199427">
    <property type="component" value="Unassembled WGS sequence"/>
</dbReference>
<evidence type="ECO:0000313" key="3">
    <source>
        <dbReference type="Proteomes" id="UP000199427"/>
    </source>
</evidence>
<name>A0A1H9DNY8_9BACI</name>
<accession>A0A1H9DNY8</accession>
<reference evidence="2 3" key="1">
    <citation type="submission" date="2016-10" db="EMBL/GenBank/DDBJ databases">
        <authorList>
            <person name="de Groot N.N."/>
        </authorList>
    </citation>
    <scope>NUCLEOTIDE SEQUENCE [LARGE SCALE GENOMIC DNA]</scope>
    <source>
        <strain evidence="2 3">DSM 21633</strain>
    </source>
</reference>
<sequence>MERRVSPDCSVFGDIEESLRIVRIGDRGERSLDYYIELVSSNDLLVFYDLRLPRGEYHFQMDTVLVTPRFVLLVEVKNISGDIYFNKESKQMIRVLNNISETFPNPLLQVSQQKFQLQQFLQNYGFPNIPIYTLVVFASRHGILHIQSDDTFHLGKIISIQEFIFKYQKLNESVLGQVWSEGDLNRVSDLFIREHKPEDVDLMKRFGLKAADLMKGVHCPKCGRLGVQHKHGKWVCICGSSSKDAHVLALRDYALLIDEWIINQEARNFLGVESRHAIKRILSNFEKEGGTKGTRYNLKPLIY</sequence>
<dbReference type="PROSITE" id="PS50965">
    <property type="entry name" value="NERD"/>
    <property type="match status" value="1"/>
</dbReference>
<proteinExistence type="predicted"/>
<dbReference type="InterPro" id="IPR011528">
    <property type="entry name" value="NERD"/>
</dbReference>
<gene>
    <name evidence="2" type="ORF">SAMN05216362_10771</name>
</gene>
<dbReference type="AlphaFoldDB" id="A0A1H9DNY8"/>
<protein>
    <submittedName>
        <fullName evidence="2">Nuclease-related domain-containing protein</fullName>
    </submittedName>
</protein>
<dbReference type="EMBL" id="FOES01000007">
    <property type="protein sequence ID" value="SEQ15121.1"/>
    <property type="molecule type" value="Genomic_DNA"/>
</dbReference>